<dbReference type="InterPro" id="IPR008266">
    <property type="entry name" value="Tyr_kinase_AS"/>
</dbReference>
<dbReference type="Proteomes" id="UP000281553">
    <property type="component" value="Unassembled WGS sequence"/>
</dbReference>
<dbReference type="Pfam" id="PF07714">
    <property type="entry name" value="PK_Tyr_Ser-Thr"/>
    <property type="match status" value="1"/>
</dbReference>
<dbReference type="GO" id="GO:0005886">
    <property type="term" value="C:plasma membrane"/>
    <property type="evidence" value="ECO:0007669"/>
    <property type="project" value="TreeGrafter"/>
</dbReference>
<reference evidence="2 3" key="1">
    <citation type="submission" date="2018-11" db="EMBL/GenBank/DDBJ databases">
        <authorList>
            <consortium name="Pathogen Informatics"/>
        </authorList>
    </citation>
    <scope>NUCLEOTIDE SEQUENCE [LARGE SCALE GENOMIC DNA]</scope>
</reference>
<feature type="domain" description="Protein kinase" evidence="1">
    <location>
        <begin position="1"/>
        <end position="66"/>
    </location>
</feature>
<dbReference type="PANTHER" id="PTHR24416:SF600">
    <property type="entry name" value="PDGF- AND VEGF-RECEPTOR RELATED, ISOFORM J"/>
    <property type="match status" value="1"/>
</dbReference>
<evidence type="ECO:0000259" key="1">
    <source>
        <dbReference type="PROSITE" id="PS50011"/>
    </source>
</evidence>
<dbReference type="GO" id="GO:0007169">
    <property type="term" value="P:cell surface receptor protein tyrosine kinase signaling pathway"/>
    <property type="evidence" value="ECO:0007669"/>
    <property type="project" value="TreeGrafter"/>
</dbReference>
<dbReference type="AlphaFoldDB" id="A0A3P7NQE6"/>
<protein>
    <recommendedName>
        <fullName evidence="1">Protein kinase domain-containing protein</fullName>
    </recommendedName>
</protein>
<dbReference type="Gene3D" id="1.10.510.10">
    <property type="entry name" value="Transferase(Phosphotransferase) domain 1"/>
    <property type="match status" value="1"/>
</dbReference>
<evidence type="ECO:0000313" key="3">
    <source>
        <dbReference type="Proteomes" id="UP000281553"/>
    </source>
</evidence>
<dbReference type="GO" id="GO:0043235">
    <property type="term" value="C:receptor complex"/>
    <property type="evidence" value="ECO:0007669"/>
    <property type="project" value="TreeGrafter"/>
</dbReference>
<proteinExistence type="predicted"/>
<dbReference type="PROSITE" id="PS00109">
    <property type="entry name" value="PROTEIN_KINASE_TYR"/>
    <property type="match status" value="1"/>
</dbReference>
<dbReference type="SUPFAM" id="SSF56112">
    <property type="entry name" value="Protein kinase-like (PK-like)"/>
    <property type="match status" value="1"/>
</dbReference>
<dbReference type="InterPro" id="IPR001245">
    <property type="entry name" value="Ser-Thr/Tyr_kinase_cat_dom"/>
</dbReference>
<accession>A0A3P7NQE6</accession>
<feature type="non-terminal residue" evidence="2">
    <location>
        <position position="66"/>
    </location>
</feature>
<dbReference type="OrthoDB" id="6260047at2759"/>
<dbReference type="GO" id="GO:0004714">
    <property type="term" value="F:transmembrane receptor protein tyrosine kinase activity"/>
    <property type="evidence" value="ECO:0007669"/>
    <property type="project" value="TreeGrafter"/>
</dbReference>
<evidence type="ECO:0000313" key="2">
    <source>
        <dbReference type="EMBL" id="VDN42990.1"/>
    </source>
</evidence>
<dbReference type="PANTHER" id="PTHR24416">
    <property type="entry name" value="TYROSINE-PROTEIN KINASE RECEPTOR"/>
    <property type="match status" value="1"/>
</dbReference>
<keyword evidence="3" id="KW-1185">Reference proteome</keyword>
<dbReference type="EMBL" id="UYRU01106365">
    <property type="protein sequence ID" value="VDN42990.1"/>
    <property type="molecule type" value="Genomic_DNA"/>
</dbReference>
<dbReference type="InterPro" id="IPR050122">
    <property type="entry name" value="RTK"/>
</dbReference>
<dbReference type="InterPro" id="IPR000719">
    <property type="entry name" value="Prot_kinase_dom"/>
</dbReference>
<sequence>MSGSLLAYLRRTRNNPDMGILIRMSVDAANGMAYLESKNCIHRDLAARNCLLTEDLTLKIADFGMA</sequence>
<dbReference type="PROSITE" id="PS50011">
    <property type="entry name" value="PROTEIN_KINASE_DOM"/>
    <property type="match status" value="1"/>
</dbReference>
<dbReference type="InterPro" id="IPR011009">
    <property type="entry name" value="Kinase-like_dom_sf"/>
</dbReference>
<organism evidence="2 3">
    <name type="scientific">Dibothriocephalus latus</name>
    <name type="common">Fish tapeworm</name>
    <name type="synonym">Diphyllobothrium latum</name>
    <dbReference type="NCBI Taxonomy" id="60516"/>
    <lineage>
        <taxon>Eukaryota</taxon>
        <taxon>Metazoa</taxon>
        <taxon>Spiralia</taxon>
        <taxon>Lophotrochozoa</taxon>
        <taxon>Platyhelminthes</taxon>
        <taxon>Cestoda</taxon>
        <taxon>Eucestoda</taxon>
        <taxon>Diphyllobothriidea</taxon>
        <taxon>Diphyllobothriidae</taxon>
        <taxon>Dibothriocephalus</taxon>
    </lineage>
</organism>
<gene>
    <name evidence="2" type="ORF">DILT_LOCUS18959</name>
</gene>
<dbReference type="GO" id="GO:0005524">
    <property type="term" value="F:ATP binding"/>
    <property type="evidence" value="ECO:0007669"/>
    <property type="project" value="InterPro"/>
</dbReference>
<name>A0A3P7NQE6_DIBLA</name>